<dbReference type="Gene3D" id="3.30.420.10">
    <property type="entry name" value="Ribonuclease H-like superfamily/Ribonuclease H"/>
    <property type="match status" value="1"/>
</dbReference>
<keyword evidence="4" id="KW-1185">Reference proteome</keyword>
<sequence length="484" mass="56578">MLKEQNQTPTGVAVRQLDNPALDQIRHILPQITNNQNENKVDLNYPNPLTNERDGEKEIIDDSMHKADEGSDVETPKTSRTPKSKLNQRIYKIYHIMKNNFDKFNINKDGKILNERGTKEILGSNVQKSLDCIIRSDFTGKERWSELSPPGTSILEKRLRTDPSMWELIEKAKEQIIPKRINKSKRNLNQNIKSVNKKHSEISPAIEGGWRLPTGYNYALVAIDVLSKRVFAEPVRTKKSTDMIPAFEIILKRMEMHPHRIFSDKGTEFKSKEIMEFFKGKDIEKFTPNASTVKASLAERCIRNIKQRLYRFMSEKHTLKWTEALQKIVNAINHSRSRAICGLRPVDISFKNARKIREKVYGKIGANPNTKKPRFQKDDYVRMSTNKNVFAKGYLPNYSDEILQVDLVKKKANPNRYKVKDDKGERFEGYFYPEELTRVKKDENTSYRIEKVIRKRTNKDGKKEYLVKFFDYPQPEWIDETNFV</sequence>
<dbReference type="PANTHER" id="PTHR46585:SF1">
    <property type="entry name" value="CHROMO DOMAIN-CONTAINING PROTEIN"/>
    <property type="match status" value="1"/>
</dbReference>
<feature type="region of interest" description="Disordered" evidence="1">
    <location>
        <begin position="64"/>
        <end position="84"/>
    </location>
</feature>
<evidence type="ECO:0000256" key="1">
    <source>
        <dbReference type="SAM" id="MobiDB-lite"/>
    </source>
</evidence>
<dbReference type="GO" id="GO:0015074">
    <property type="term" value="P:DNA integration"/>
    <property type="evidence" value="ECO:0007669"/>
    <property type="project" value="InterPro"/>
</dbReference>
<dbReference type="InterPro" id="IPR012337">
    <property type="entry name" value="RNaseH-like_sf"/>
</dbReference>
<dbReference type="CDD" id="cd00024">
    <property type="entry name" value="CD_CSD"/>
    <property type="match status" value="1"/>
</dbReference>
<dbReference type="PROSITE" id="PS50013">
    <property type="entry name" value="CHROMO_2"/>
    <property type="match status" value="1"/>
</dbReference>
<evidence type="ECO:0000313" key="4">
    <source>
        <dbReference type="Proteomes" id="UP000095281"/>
    </source>
</evidence>
<feature type="compositionally biased region" description="Basic and acidic residues" evidence="1">
    <location>
        <begin position="64"/>
        <end position="77"/>
    </location>
</feature>
<proteinExistence type="predicted"/>
<feature type="domain" description="Integrase catalytic" evidence="3">
    <location>
        <begin position="186"/>
        <end position="353"/>
    </location>
</feature>
<dbReference type="InterPro" id="IPR001584">
    <property type="entry name" value="Integrase_cat-core"/>
</dbReference>
<feature type="domain" description="Chromo" evidence="2">
    <location>
        <begin position="447"/>
        <end position="484"/>
    </location>
</feature>
<dbReference type="PROSITE" id="PS50994">
    <property type="entry name" value="INTEGRASE"/>
    <property type="match status" value="1"/>
</dbReference>
<protein>
    <submittedName>
        <fullName evidence="5">Integrase catalytic domain-containing protein</fullName>
    </submittedName>
</protein>
<dbReference type="Gene3D" id="2.40.50.40">
    <property type="match status" value="1"/>
</dbReference>
<dbReference type="SUPFAM" id="SSF54160">
    <property type="entry name" value="Chromo domain-like"/>
    <property type="match status" value="1"/>
</dbReference>
<dbReference type="SUPFAM" id="SSF53098">
    <property type="entry name" value="Ribonuclease H-like"/>
    <property type="match status" value="1"/>
</dbReference>
<evidence type="ECO:0000259" key="2">
    <source>
        <dbReference type="PROSITE" id="PS50013"/>
    </source>
</evidence>
<dbReference type="InterPro" id="IPR036397">
    <property type="entry name" value="RNaseH_sf"/>
</dbReference>
<dbReference type="GO" id="GO:0003676">
    <property type="term" value="F:nucleic acid binding"/>
    <property type="evidence" value="ECO:0007669"/>
    <property type="project" value="InterPro"/>
</dbReference>
<evidence type="ECO:0000313" key="5">
    <source>
        <dbReference type="WBParaSite" id="MhA1_Contig1194.frz3.gene10"/>
    </source>
</evidence>
<reference evidence="5" key="1">
    <citation type="submission" date="2016-11" db="UniProtKB">
        <authorList>
            <consortium name="WormBaseParasite"/>
        </authorList>
    </citation>
    <scope>IDENTIFICATION</scope>
</reference>
<name>A0A1I8B053_MELHA</name>
<organism evidence="4 5">
    <name type="scientific">Meloidogyne hapla</name>
    <name type="common">Root-knot nematode worm</name>
    <dbReference type="NCBI Taxonomy" id="6305"/>
    <lineage>
        <taxon>Eukaryota</taxon>
        <taxon>Metazoa</taxon>
        <taxon>Ecdysozoa</taxon>
        <taxon>Nematoda</taxon>
        <taxon>Chromadorea</taxon>
        <taxon>Rhabditida</taxon>
        <taxon>Tylenchina</taxon>
        <taxon>Tylenchomorpha</taxon>
        <taxon>Tylenchoidea</taxon>
        <taxon>Meloidogynidae</taxon>
        <taxon>Meloidogyninae</taxon>
        <taxon>Meloidogyne</taxon>
    </lineage>
</organism>
<dbReference type="InterPro" id="IPR016197">
    <property type="entry name" value="Chromo-like_dom_sf"/>
</dbReference>
<evidence type="ECO:0000259" key="3">
    <source>
        <dbReference type="PROSITE" id="PS50994"/>
    </source>
</evidence>
<dbReference type="AlphaFoldDB" id="A0A1I8B053"/>
<dbReference type="WBParaSite" id="MhA1_Contig1194.frz3.gene10">
    <property type="protein sequence ID" value="MhA1_Contig1194.frz3.gene10"/>
    <property type="gene ID" value="MhA1_Contig1194.frz3.gene10"/>
</dbReference>
<accession>A0A1I8B053</accession>
<dbReference type="PANTHER" id="PTHR46585">
    <property type="entry name" value="INTEGRASE CORE DOMAIN CONTAINING PROTEIN"/>
    <property type="match status" value="1"/>
</dbReference>
<dbReference type="Proteomes" id="UP000095281">
    <property type="component" value="Unplaced"/>
</dbReference>
<dbReference type="InterPro" id="IPR000953">
    <property type="entry name" value="Chromo/chromo_shadow_dom"/>
</dbReference>